<keyword evidence="2" id="KW-0472">Membrane</keyword>
<proteinExistence type="predicted"/>
<keyword evidence="4" id="KW-1185">Reference proteome</keyword>
<feature type="compositionally biased region" description="Pro residues" evidence="1">
    <location>
        <begin position="77"/>
        <end position="87"/>
    </location>
</feature>
<reference evidence="3" key="1">
    <citation type="journal article" date="2018" name="DNA Res.">
        <title>Multiple hybrid de novo genome assembly of finger millet, an orphan allotetraploid crop.</title>
        <authorList>
            <person name="Hatakeyama M."/>
            <person name="Aluri S."/>
            <person name="Balachadran M.T."/>
            <person name="Sivarajan S.R."/>
            <person name="Patrignani A."/>
            <person name="Gruter S."/>
            <person name="Poveda L."/>
            <person name="Shimizu-Inatsugi R."/>
            <person name="Baeten J."/>
            <person name="Francoijs K.J."/>
            <person name="Nataraja K.N."/>
            <person name="Reddy Y.A.N."/>
            <person name="Phadnis S."/>
            <person name="Ravikumar R.L."/>
            <person name="Schlapbach R."/>
            <person name="Sreeman S.M."/>
            <person name="Shimizu K.K."/>
        </authorList>
    </citation>
    <scope>NUCLEOTIDE SEQUENCE</scope>
</reference>
<dbReference type="EMBL" id="BQKI01000084">
    <property type="protein sequence ID" value="GJN32383.1"/>
    <property type="molecule type" value="Genomic_DNA"/>
</dbReference>
<keyword evidence="2" id="KW-0812">Transmembrane</keyword>
<feature type="transmembrane region" description="Helical" evidence="2">
    <location>
        <begin position="165"/>
        <end position="183"/>
    </location>
</feature>
<evidence type="ECO:0000256" key="1">
    <source>
        <dbReference type="SAM" id="MobiDB-lite"/>
    </source>
</evidence>
<name>A0AAV5F9R0_ELECO</name>
<comment type="caution">
    <text evidence="3">The sequence shown here is derived from an EMBL/GenBank/DDBJ whole genome shotgun (WGS) entry which is preliminary data.</text>
</comment>
<dbReference type="Proteomes" id="UP001054889">
    <property type="component" value="Unassembled WGS sequence"/>
</dbReference>
<protein>
    <submittedName>
        <fullName evidence="3">Uncharacterized protein</fullName>
    </submittedName>
</protein>
<sequence length="336" mass="36671">MGKRKGNLGGRLLDIVDVLRSRSQQRAATTKLLPLQPVSGPAAPPRQPPTPTTRQFPTLGTRKKALLGVRRNKSRRPPPPPPSPPPARLTQSPVRFPLCLRLVLLSPRPFLGLAPSNSRATRPESSCWRPHGGPRVGVRTKRALHTGGLMGPAAGARRSGAMIRAAAVAVVALALALPLAAALRPLRERVVTVGTAGSAASWGDEHAFFKRDENDMSPYSWNITGTYKGTWSFAGASNGSSRFLEFVKPKGDSVLELLSTPTKISGVHYVQGSITFHDVIDNAHDHAVAQIRLEGVYIWPFRQLRMVANSCLYFLVAQMVSHFKKRITFCLIHTIW</sequence>
<evidence type="ECO:0000313" key="4">
    <source>
        <dbReference type="Proteomes" id="UP001054889"/>
    </source>
</evidence>
<evidence type="ECO:0000256" key="2">
    <source>
        <dbReference type="SAM" id="Phobius"/>
    </source>
</evidence>
<feature type="region of interest" description="Disordered" evidence="1">
    <location>
        <begin position="23"/>
        <end position="91"/>
    </location>
</feature>
<reference evidence="3" key="2">
    <citation type="submission" date="2021-12" db="EMBL/GenBank/DDBJ databases">
        <title>Resequencing data analysis of finger millet.</title>
        <authorList>
            <person name="Hatakeyama M."/>
            <person name="Aluri S."/>
            <person name="Balachadran M.T."/>
            <person name="Sivarajan S.R."/>
            <person name="Poveda L."/>
            <person name="Shimizu-Inatsugi R."/>
            <person name="Schlapbach R."/>
            <person name="Sreeman S.M."/>
            <person name="Shimizu K.K."/>
        </authorList>
    </citation>
    <scope>NUCLEOTIDE SEQUENCE</scope>
</reference>
<organism evidence="3 4">
    <name type="scientific">Eleusine coracana subsp. coracana</name>
    <dbReference type="NCBI Taxonomy" id="191504"/>
    <lineage>
        <taxon>Eukaryota</taxon>
        <taxon>Viridiplantae</taxon>
        <taxon>Streptophyta</taxon>
        <taxon>Embryophyta</taxon>
        <taxon>Tracheophyta</taxon>
        <taxon>Spermatophyta</taxon>
        <taxon>Magnoliopsida</taxon>
        <taxon>Liliopsida</taxon>
        <taxon>Poales</taxon>
        <taxon>Poaceae</taxon>
        <taxon>PACMAD clade</taxon>
        <taxon>Chloridoideae</taxon>
        <taxon>Cynodonteae</taxon>
        <taxon>Eleusininae</taxon>
        <taxon>Eleusine</taxon>
    </lineage>
</organism>
<feature type="compositionally biased region" description="Pro residues" evidence="1">
    <location>
        <begin position="42"/>
        <end position="51"/>
    </location>
</feature>
<gene>
    <name evidence="3" type="primary">gb20890</name>
    <name evidence="3" type="ORF">PR202_gb20890</name>
</gene>
<feature type="region of interest" description="Disordered" evidence="1">
    <location>
        <begin position="116"/>
        <end position="137"/>
    </location>
</feature>
<evidence type="ECO:0000313" key="3">
    <source>
        <dbReference type="EMBL" id="GJN32383.1"/>
    </source>
</evidence>
<keyword evidence="2" id="KW-1133">Transmembrane helix</keyword>
<accession>A0AAV5F9R0</accession>
<dbReference type="AlphaFoldDB" id="A0AAV5F9R0"/>
<feature type="compositionally biased region" description="Basic residues" evidence="1">
    <location>
        <begin position="61"/>
        <end position="76"/>
    </location>
</feature>